<comment type="subunit">
    <text evidence="8">Homodimer.</text>
</comment>
<dbReference type="RefSeq" id="WP_245815565.1">
    <property type="nucleotide sequence ID" value="NZ_FQVL01000005.1"/>
</dbReference>
<organism evidence="10 11">
    <name type="scientific">Seinonella peptonophila</name>
    <dbReference type="NCBI Taxonomy" id="112248"/>
    <lineage>
        <taxon>Bacteria</taxon>
        <taxon>Bacillati</taxon>
        <taxon>Bacillota</taxon>
        <taxon>Bacilli</taxon>
        <taxon>Bacillales</taxon>
        <taxon>Thermoactinomycetaceae</taxon>
        <taxon>Seinonella</taxon>
    </lineage>
</organism>
<keyword evidence="6 8" id="KW-0411">Iron-sulfur</keyword>
<dbReference type="InterPro" id="IPR058240">
    <property type="entry name" value="rSAM_sf"/>
</dbReference>
<evidence type="ECO:0000259" key="9">
    <source>
        <dbReference type="PROSITE" id="PS51918"/>
    </source>
</evidence>
<dbReference type="SUPFAM" id="SSF102114">
    <property type="entry name" value="Radical SAM enzymes"/>
    <property type="match status" value="1"/>
</dbReference>
<dbReference type="EC" id="4.3.99.3" evidence="8"/>
<dbReference type="GO" id="GO:0051539">
    <property type="term" value="F:4 iron, 4 sulfur cluster binding"/>
    <property type="evidence" value="ECO:0007669"/>
    <property type="project" value="UniProtKB-UniRule"/>
</dbReference>
<evidence type="ECO:0000256" key="2">
    <source>
        <dbReference type="ARBA" id="ARBA00022691"/>
    </source>
</evidence>
<evidence type="ECO:0000313" key="10">
    <source>
        <dbReference type="EMBL" id="SHE93537.1"/>
    </source>
</evidence>
<evidence type="ECO:0000256" key="5">
    <source>
        <dbReference type="ARBA" id="ARBA00023004"/>
    </source>
</evidence>
<feature type="binding site" evidence="8">
    <location>
        <begin position="43"/>
        <end position="45"/>
    </location>
    <ligand>
        <name>S-adenosyl-L-methionine</name>
        <dbReference type="ChEBI" id="CHEBI:59789"/>
    </ligand>
</feature>
<dbReference type="HAMAP" id="MF_00917">
    <property type="entry name" value="QueE"/>
    <property type="match status" value="1"/>
</dbReference>
<feature type="binding site" evidence="8">
    <location>
        <position position="79"/>
    </location>
    <ligand>
        <name>substrate</name>
    </ligand>
</feature>
<dbReference type="PROSITE" id="PS51918">
    <property type="entry name" value="RADICAL_SAM"/>
    <property type="match status" value="1"/>
</dbReference>
<feature type="binding site" evidence="8">
    <location>
        <position position="44"/>
    </location>
    <ligand>
        <name>[4Fe-4S] cluster</name>
        <dbReference type="ChEBI" id="CHEBI:49883"/>
        <note>4Fe-4S-S-AdoMet</note>
    </ligand>
</feature>
<dbReference type="Gene3D" id="3.20.20.70">
    <property type="entry name" value="Aldolase class I"/>
    <property type="match status" value="1"/>
</dbReference>
<dbReference type="Pfam" id="PF04055">
    <property type="entry name" value="Radical_SAM"/>
    <property type="match status" value="1"/>
</dbReference>
<dbReference type="GO" id="GO:0008616">
    <property type="term" value="P:tRNA queuosine(34) biosynthetic process"/>
    <property type="evidence" value="ECO:0007669"/>
    <property type="project" value="UniProtKB-UniRule"/>
</dbReference>
<evidence type="ECO:0000256" key="3">
    <source>
        <dbReference type="ARBA" id="ARBA00022723"/>
    </source>
</evidence>
<feature type="domain" description="Radical SAM core" evidence="9">
    <location>
        <begin position="24"/>
        <end position="228"/>
    </location>
</feature>
<dbReference type="EMBL" id="FQVL01000005">
    <property type="protein sequence ID" value="SHE93537.1"/>
    <property type="molecule type" value="Genomic_DNA"/>
</dbReference>
<dbReference type="PANTHER" id="PTHR42836:SF1">
    <property type="entry name" value="7-CARBOXY-7-DEAZAGUANINE SYNTHASE"/>
    <property type="match status" value="1"/>
</dbReference>
<dbReference type="GO" id="GO:0016840">
    <property type="term" value="F:carbon-nitrogen lyase activity"/>
    <property type="evidence" value="ECO:0007669"/>
    <property type="project" value="UniProtKB-UniRule"/>
</dbReference>
<dbReference type="Proteomes" id="UP000184476">
    <property type="component" value="Unassembled WGS sequence"/>
</dbReference>
<keyword evidence="1 8" id="KW-0004">4Fe-4S</keyword>
<dbReference type="STRING" id="112248.SAMN05444392_10531"/>
<feature type="binding site" evidence="8">
    <location>
        <position position="37"/>
    </location>
    <ligand>
        <name>[4Fe-4S] cluster</name>
        <dbReference type="ChEBI" id="CHEBI:49883"/>
        <note>4Fe-4S-S-AdoMet</note>
    </ligand>
</feature>
<gene>
    <name evidence="8" type="primary">queE</name>
    <name evidence="10" type="ORF">SAMN05444392_10531</name>
</gene>
<comment type="cofactor">
    <cofactor evidence="8">
        <name>Mg(2+)</name>
        <dbReference type="ChEBI" id="CHEBI:18420"/>
    </cofactor>
</comment>
<sequence>MSRDISKELPMVEIFQTVEGEGLRAGFPTTFIRLFHCNLRCTWCDTTYSYAPAKPVFTATIAEIVNKVKKLPNPSICLTGGEPLIHGEHSLHLIQELVLLPFIKDIHIETNGAIDLKPYHQWRLSDKNGQKVRFILDYKLPASGEQHRMIEDNFSQLTDTDEVKFVIQDEHDFQVARKILQQKVIRGTPLFSPVWEICDPKQLVTWIQENHLRNVKLNLQLHKYIWDPEARGV</sequence>
<accession>A0A1M4XIP8</accession>
<feature type="binding site" evidence="8">
    <location>
        <position position="41"/>
    </location>
    <ligand>
        <name>[4Fe-4S] cluster</name>
        <dbReference type="ChEBI" id="CHEBI:49883"/>
        <note>4Fe-4S-S-AdoMet</note>
    </ligand>
</feature>
<dbReference type="InterPro" id="IPR007197">
    <property type="entry name" value="rSAM"/>
</dbReference>
<comment type="catalytic activity">
    <reaction evidence="8">
        <text>6-carboxy-5,6,7,8-tetrahydropterin + H(+) = 7-carboxy-7-carbaguanine + NH4(+)</text>
        <dbReference type="Rhea" id="RHEA:27974"/>
        <dbReference type="ChEBI" id="CHEBI:15378"/>
        <dbReference type="ChEBI" id="CHEBI:28938"/>
        <dbReference type="ChEBI" id="CHEBI:61032"/>
        <dbReference type="ChEBI" id="CHEBI:61036"/>
        <dbReference type="EC" id="4.3.99.3"/>
    </reaction>
</comment>
<evidence type="ECO:0000256" key="7">
    <source>
        <dbReference type="ARBA" id="ARBA00023239"/>
    </source>
</evidence>
<comment type="pathway">
    <text evidence="8">Purine metabolism; 7-cyano-7-deazaguanine biosynthesis.</text>
</comment>
<dbReference type="PIRSF" id="PIRSF000370">
    <property type="entry name" value="QueE"/>
    <property type="match status" value="1"/>
</dbReference>
<feature type="binding site" evidence="8">
    <location>
        <position position="46"/>
    </location>
    <ligand>
        <name>Mg(2+)</name>
        <dbReference type="ChEBI" id="CHEBI:18420"/>
    </ligand>
</feature>
<comment type="cofactor">
    <cofactor evidence="8">
        <name>S-adenosyl-L-methionine</name>
        <dbReference type="ChEBI" id="CHEBI:59789"/>
    </cofactor>
    <text evidence="8">Binds 1 S-adenosyl-L-methionine per subunit.</text>
</comment>
<keyword evidence="2 8" id="KW-0949">S-adenosyl-L-methionine</keyword>
<evidence type="ECO:0000256" key="8">
    <source>
        <dbReference type="HAMAP-Rule" id="MF_00917"/>
    </source>
</evidence>
<dbReference type="GO" id="GO:0000287">
    <property type="term" value="F:magnesium ion binding"/>
    <property type="evidence" value="ECO:0007669"/>
    <property type="project" value="UniProtKB-UniRule"/>
</dbReference>
<dbReference type="SFLD" id="SFLDS00029">
    <property type="entry name" value="Radical_SAM"/>
    <property type="match status" value="1"/>
</dbReference>
<keyword evidence="7 8" id="KW-0456">Lyase</keyword>
<protein>
    <recommendedName>
        <fullName evidence="8">7-carboxy-7-deazaguanine synthase</fullName>
        <shortName evidence="8">CDG synthase</shortName>
        <ecNumber evidence="8">4.3.99.3</ecNumber>
    </recommendedName>
    <alternativeName>
        <fullName evidence="8">Queuosine biosynthesis protein QueE</fullName>
    </alternativeName>
</protein>
<name>A0A1M4XIP8_9BACL</name>
<comment type="function">
    <text evidence="8">Catalyzes the complex heterocyclic radical-mediated conversion of 6-carboxy-5,6,7,8-tetrahydropterin (CPH4) to 7-carboxy-7-deazaguanine (CDG), a step common to the biosynthetic pathways of all 7-deazapurine-containing compounds.</text>
</comment>
<evidence type="ECO:0000256" key="1">
    <source>
        <dbReference type="ARBA" id="ARBA00022485"/>
    </source>
</evidence>
<keyword evidence="8" id="KW-0671">Queuosine biosynthesis</keyword>
<dbReference type="GO" id="GO:1904047">
    <property type="term" value="F:S-adenosyl-L-methionine binding"/>
    <property type="evidence" value="ECO:0007669"/>
    <property type="project" value="UniProtKB-UniRule"/>
</dbReference>
<proteinExistence type="inferred from homology"/>
<reference evidence="10 11" key="1">
    <citation type="submission" date="2016-11" db="EMBL/GenBank/DDBJ databases">
        <authorList>
            <person name="Jaros S."/>
            <person name="Januszkiewicz K."/>
            <person name="Wedrychowicz H."/>
        </authorList>
    </citation>
    <scope>NUCLEOTIDE SEQUENCE [LARGE SCALE GENOMIC DNA]</scope>
    <source>
        <strain evidence="10 11">DSM 44666</strain>
    </source>
</reference>
<dbReference type="PANTHER" id="PTHR42836">
    <property type="entry name" value="7-CARBOXY-7-DEAZAGUANINE SYNTHASE"/>
    <property type="match status" value="1"/>
</dbReference>
<dbReference type="UniPathway" id="UPA00391"/>
<dbReference type="InterPro" id="IPR024924">
    <property type="entry name" value="7-CO-7-deazaguanine_synth-like"/>
</dbReference>
<comment type="caution">
    <text evidence="8">Lacks conserved residue(s) required for the propagation of feature annotation.</text>
</comment>
<keyword evidence="4 8" id="KW-0460">Magnesium</keyword>
<feature type="binding site" evidence="8">
    <location>
        <position position="33"/>
    </location>
    <ligand>
        <name>substrate</name>
    </ligand>
</feature>
<evidence type="ECO:0000313" key="11">
    <source>
        <dbReference type="Proteomes" id="UP000184476"/>
    </source>
</evidence>
<feature type="binding site" evidence="8">
    <location>
        <position position="81"/>
    </location>
    <ligand>
        <name>S-adenosyl-L-methionine</name>
        <dbReference type="ChEBI" id="CHEBI:59789"/>
    </ligand>
</feature>
<keyword evidence="11" id="KW-1185">Reference proteome</keyword>
<dbReference type="InterPro" id="IPR013785">
    <property type="entry name" value="Aldolase_TIM"/>
</dbReference>
<comment type="cofactor">
    <cofactor evidence="8">
        <name>[4Fe-4S] cluster</name>
        <dbReference type="ChEBI" id="CHEBI:49883"/>
    </cofactor>
    <text evidence="8">Binds 1 [4Fe-4S] cluster. The cluster is coordinated with 3 cysteines and an exchangeable S-adenosyl-L-methionine.</text>
</comment>
<keyword evidence="5 8" id="KW-0408">Iron</keyword>
<evidence type="ECO:0000256" key="6">
    <source>
        <dbReference type="ARBA" id="ARBA00023014"/>
    </source>
</evidence>
<dbReference type="CDD" id="cd01335">
    <property type="entry name" value="Radical_SAM"/>
    <property type="match status" value="1"/>
</dbReference>
<evidence type="ECO:0000256" key="4">
    <source>
        <dbReference type="ARBA" id="ARBA00022842"/>
    </source>
</evidence>
<keyword evidence="3 8" id="KW-0479">Metal-binding</keyword>
<comment type="similarity">
    <text evidence="8">Belongs to the radical SAM superfamily. 7-carboxy-7-deazaguanine synthase family.</text>
</comment>
<dbReference type="AlphaFoldDB" id="A0A1M4XIP8"/>
<feature type="binding site" evidence="8">
    <location>
        <begin position="18"/>
        <end position="20"/>
    </location>
    <ligand>
        <name>substrate</name>
    </ligand>
</feature>